<evidence type="ECO:0000313" key="2">
    <source>
        <dbReference type="Proteomes" id="UP000250321"/>
    </source>
</evidence>
<dbReference type="AlphaFoldDB" id="A0A314YQT3"/>
<name>A0A314YQT3_PRUYE</name>
<dbReference type="EMBL" id="PJQY01000465">
    <property type="protein sequence ID" value="PQQ10795.1"/>
    <property type="molecule type" value="Genomic_DNA"/>
</dbReference>
<sequence>MGNCLPLCRHKNKSQAPRVVTKNESFLHIVKNQDKILEHTRPMILEDISNDMDGASCGKRVKLTITKQELQELVSKKISVDEMLLRIQREAGINGGNNCGTRWKPMLETILE</sequence>
<accession>A0A314YQT3</accession>
<evidence type="ECO:0000313" key="1">
    <source>
        <dbReference type="EMBL" id="PQQ10795.1"/>
    </source>
</evidence>
<protein>
    <submittedName>
        <fullName evidence="1">Uncharacterized protein</fullName>
    </submittedName>
</protein>
<dbReference type="Proteomes" id="UP000250321">
    <property type="component" value="Unassembled WGS sequence"/>
</dbReference>
<gene>
    <name evidence="1" type="ORF">Pyn_13761</name>
</gene>
<organism evidence="1 2">
    <name type="scientific">Prunus yedoensis var. nudiflora</name>
    <dbReference type="NCBI Taxonomy" id="2094558"/>
    <lineage>
        <taxon>Eukaryota</taxon>
        <taxon>Viridiplantae</taxon>
        <taxon>Streptophyta</taxon>
        <taxon>Embryophyta</taxon>
        <taxon>Tracheophyta</taxon>
        <taxon>Spermatophyta</taxon>
        <taxon>Magnoliopsida</taxon>
        <taxon>eudicotyledons</taxon>
        <taxon>Gunneridae</taxon>
        <taxon>Pentapetalae</taxon>
        <taxon>rosids</taxon>
        <taxon>fabids</taxon>
        <taxon>Rosales</taxon>
        <taxon>Rosaceae</taxon>
        <taxon>Amygdaloideae</taxon>
        <taxon>Amygdaleae</taxon>
        <taxon>Prunus</taxon>
    </lineage>
</organism>
<reference evidence="1 2" key="1">
    <citation type="submission" date="2018-02" db="EMBL/GenBank/DDBJ databases">
        <title>Draft genome of wild Prunus yedoensis var. nudiflora.</title>
        <authorList>
            <person name="Baek S."/>
            <person name="Kim J.-H."/>
            <person name="Choi K."/>
            <person name="Kim G.-B."/>
            <person name="Cho A."/>
            <person name="Jang H."/>
            <person name="Shin C.-H."/>
            <person name="Yu H.-J."/>
            <person name="Mun J.-H."/>
        </authorList>
    </citation>
    <scope>NUCLEOTIDE SEQUENCE [LARGE SCALE GENOMIC DNA]</scope>
    <source>
        <strain evidence="2">cv. Jeju island</strain>
        <tissue evidence="1">Leaf</tissue>
    </source>
</reference>
<comment type="caution">
    <text evidence="1">The sequence shown here is derived from an EMBL/GenBank/DDBJ whole genome shotgun (WGS) entry which is preliminary data.</text>
</comment>
<dbReference type="OrthoDB" id="1908589at2759"/>
<proteinExistence type="predicted"/>
<keyword evidence="2" id="KW-1185">Reference proteome</keyword>